<feature type="compositionally biased region" description="Basic and acidic residues" evidence="1">
    <location>
        <begin position="15"/>
        <end position="29"/>
    </location>
</feature>
<evidence type="ECO:0000313" key="3">
    <source>
        <dbReference type="Proteomes" id="UP000265520"/>
    </source>
</evidence>
<keyword evidence="3" id="KW-1185">Reference proteome</keyword>
<dbReference type="EMBL" id="LXQA010187164">
    <property type="protein sequence ID" value="MCI31448.1"/>
    <property type="molecule type" value="Genomic_DNA"/>
</dbReference>
<sequence length="48" mass="5447">MKLGQTLQETGTVEKTTEMDPVEKRHWDGGETAIGWTKRLGSAEEEER</sequence>
<evidence type="ECO:0000256" key="1">
    <source>
        <dbReference type="SAM" id="MobiDB-lite"/>
    </source>
</evidence>
<accession>A0A392R4B8</accession>
<dbReference type="AlphaFoldDB" id="A0A392R4B8"/>
<name>A0A392R4B8_9FABA</name>
<dbReference type="Proteomes" id="UP000265520">
    <property type="component" value="Unassembled WGS sequence"/>
</dbReference>
<feature type="region of interest" description="Disordered" evidence="1">
    <location>
        <begin position="1"/>
        <end position="48"/>
    </location>
</feature>
<evidence type="ECO:0000313" key="2">
    <source>
        <dbReference type="EMBL" id="MCI31448.1"/>
    </source>
</evidence>
<comment type="caution">
    <text evidence="2">The sequence shown here is derived from an EMBL/GenBank/DDBJ whole genome shotgun (WGS) entry which is preliminary data.</text>
</comment>
<reference evidence="2 3" key="1">
    <citation type="journal article" date="2018" name="Front. Plant Sci.">
        <title>Red Clover (Trifolium pratense) and Zigzag Clover (T. medium) - A Picture of Genomic Similarities and Differences.</title>
        <authorList>
            <person name="Dluhosova J."/>
            <person name="Istvanek J."/>
            <person name="Nedelnik J."/>
            <person name="Repkova J."/>
        </authorList>
    </citation>
    <scope>NUCLEOTIDE SEQUENCE [LARGE SCALE GENOMIC DNA]</scope>
    <source>
        <strain evidence="3">cv. 10/8</strain>
        <tissue evidence="2">Leaf</tissue>
    </source>
</reference>
<proteinExistence type="predicted"/>
<feature type="compositionally biased region" description="Polar residues" evidence="1">
    <location>
        <begin position="1"/>
        <end position="14"/>
    </location>
</feature>
<organism evidence="2 3">
    <name type="scientific">Trifolium medium</name>
    <dbReference type="NCBI Taxonomy" id="97028"/>
    <lineage>
        <taxon>Eukaryota</taxon>
        <taxon>Viridiplantae</taxon>
        <taxon>Streptophyta</taxon>
        <taxon>Embryophyta</taxon>
        <taxon>Tracheophyta</taxon>
        <taxon>Spermatophyta</taxon>
        <taxon>Magnoliopsida</taxon>
        <taxon>eudicotyledons</taxon>
        <taxon>Gunneridae</taxon>
        <taxon>Pentapetalae</taxon>
        <taxon>rosids</taxon>
        <taxon>fabids</taxon>
        <taxon>Fabales</taxon>
        <taxon>Fabaceae</taxon>
        <taxon>Papilionoideae</taxon>
        <taxon>50 kb inversion clade</taxon>
        <taxon>NPAAA clade</taxon>
        <taxon>Hologalegina</taxon>
        <taxon>IRL clade</taxon>
        <taxon>Trifolieae</taxon>
        <taxon>Trifolium</taxon>
    </lineage>
</organism>
<protein>
    <submittedName>
        <fullName evidence="2">Uncharacterized protein</fullName>
    </submittedName>
</protein>